<reference evidence="1 2" key="1">
    <citation type="submission" date="2023-03" db="EMBL/GenBank/DDBJ databases">
        <title>Altererythrobacter sp. CAU 1644 isolated from sand.</title>
        <authorList>
            <person name="Kim W."/>
        </authorList>
    </citation>
    <scope>NUCLEOTIDE SEQUENCE [LARGE SCALE GENOMIC DNA]</scope>
    <source>
        <strain evidence="1 2">CAU 1644</strain>
    </source>
</reference>
<protein>
    <submittedName>
        <fullName evidence="1">Uncharacterized protein</fullName>
    </submittedName>
</protein>
<dbReference type="RefSeq" id="WP_278016586.1">
    <property type="nucleotide sequence ID" value="NZ_CP121106.1"/>
</dbReference>
<keyword evidence="2" id="KW-1185">Reference proteome</keyword>
<gene>
    <name evidence="1" type="ORF">P7228_02155</name>
</gene>
<evidence type="ECO:0000313" key="2">
    <source>
        <dbReference type="Proteomes" id="UP001215827"/>
    </source>
</evidence>
<proteinExistence type="predicted"/>
<dbReference type="EMBL" id="CP121106">
    <property type="protein sequence ID" value="WFL77895.1"/>
    <property type="molecule type" value="Genomic_DNA"/>
</dbReference>
<accession>A0ABY8FSB7</accession>
<dbReference type="Proteomes" id="UP001215827">
    <property type="component" value="Chromosome"/>
</dbReference>
<evidence type="ECO:0000313" key="1">
    <source>
        <dbReference type="EMBL" id="WFL77895.1"/>
    </source>
</evidence>
<sequence>MNDLTHDSFRAACDQLSNKVDAENFERFRWTRDEAPKLAKLVQMIKDSVEDRTDIEINEEGGEQNIKRFVIKVHGKRIVGLNAALDQGQVAMIVGNIERSEFKATPGDPIIADWTDVDEHWVTDTIGQLMQRITR</sequence>
<organism evidence="1 2">
    <name type="scientific">Altererythrobacter arenosus</name>
    <dbReference type="NCBI Taxonomy" id="3032592"/>
    <lineage>
        <taxon>Bacteria</taxon>
        <taxon>Pseudomonadati</taxon>
        <taxon>Pseudomonadota</taxon>
        <taxon>Alphaproteobacteria</taxon>
        <taxon>Sphingomonadales</taxon>
        <taxon>Erythrobacteraceae</taxon>
        <taxon>Altererythrobacter</taxon>
    </lineage>
</organism>
<name>A0ABY8FSB7_9SPHN</name>